<dbReference type="InterPro" id="IPR018967">
    <property type="entry name" value="FeS-contain_CDGSH-typ"/>
</dbReference>
<comment type="caution">
    <text evidence="6">The sequence shown here is derived from an EMBL/GenBank/DDBJ whole genome shotgun (WGS) entry which is preliminary data.</text>
</comment>
<evidence type="ECO:0000313" key="7">
    <source>
        <dbReference type="Proteomes" id="UP000282985"/>
    </source>
</evidence>
<dbReference type="EMBL" id="RJJX01000007">
    <property type="protein sequence ID" value="RUT78579.1"/>
    <property type="molecule type" value="Genomic_DNA"/>
</dbReference>
<dbReference type="Pfam" id="PF09360">
    <property type="entry name" value="zf-CDGSH"/>
    <property type="match status" value="1"/>
</dbReference>
<evidence type="ECO:0000256" key="1">
    <source>
        <dbReference type="ARBA" id="ARBA00022714"/>
    </source>
</evidence>
<keyword evidence="1" id="KW-0001">2Fe-2S</keyword>
<keyword evidence="3" id="KW-0408">Iron</keyword>
<evidence type="ECO:0000256" key="3">
    <source>
        <dbReference type="ARBA" id="ARBA00023004"/>
    </source>
</evidence>
<name>A0A434AVS8_9BACT</name>
<dbReference type="Gene3D" id="3.40.5.90">
    <property type="entry name" value="CDGSH iron-sulfur domain, mitoNEET-type"/>
    <property type="match status" value="1"/>
</dbReference>
<dbReference type="GO" id="GO:0051537">
    <property type="term" value="F:2 iron, 2 sulfur cluster binding"/>
    <property type="evidence" value="ECO:0007669"/>
    <property type="project" value="UniProtKB-KW"/>
</dbReference>
<dbReference type="RefSeq" id="WP_127343277.1">
    <property type="nucleotide sequence ID" value="NZ_RJJX01000007.1"/>
</dbReference>
<evidence type="ECO:0000256" key="4">
    <source>
        <dbReference type="ARBA" id="ARBA00023014"/>
    </source>
</evidence>
<dbReference type="GO" id="GO:0005737">
    <property type="term" value="C:cytoplasm"/>
    <property type="evidence" value="ECO:0007669"/>
    <property type="project" value="UniProtKB-ARBA"/>
</dbReference>
<sequence length="147" mass="16426">MKSIKKEYSNGEVTVVYEPDLCIHSGVCFKGLPQVFQPGTRPWVKMQGGSTQEIINQISRCPSRALSFYMNSPEKTEEEKGPTKALETGRKVEVLENGPLMVEGPITLVRANGKREAMEEVCYFCRCGSSKNKPFCDGSHEELGFKE</sequence>
<evidence type="ECO:0000256" key="2">
    <source>
        <dbReference type="ARBA" id="ARBA00022723"/>
    </source>
</evidence>
<dbReference type="Proteomes" id="UP000282985">
    <property type="component" value="Unassembled WGS sequence"/>
</dbReference>
<dbReference type="Pfam" id="PF06902">
    <property type="entry name" value="Fer4_19"/>
    <property type="match status" value="1"/>
</dbReference>
<keyword evidence="4" id="KW-0411">Iron-sulfur</keyword>
<evidence type="ECO:0000313" key="6">
    <source>
        <dbReference type="EMBL" id="RUT78579.1"/>
    </source>
</evidence>
<dbReference type="InterPro" id="IPR010693">
    <property type="entry name" value="Divergent_4Fe-4S_mono-cluster"/>
</dbReference>
<dbReference type="OrthoDB" id="9795032at2"/>
<dbReference type="GO" id="GO:0046872">
    <property type="term" value="F:metal ion binding"/>
    <property type="evidence" value="ECO:0007669"/>
    <property type="project" value="UniProtKB-KW"/>
</dbReference>
<reference evidence="6 7" key="1">
    <citation type="submission" date="2018-11" db="EMBL/GenBank/DDBJ databases">
        <title>Parancylomarina longa gen. nov., sp. nov., isolated from sediments of southern Okinawa.</title>
        <authorList>
            <person name="Fu T."/>
        </authorList>
    </citation>
    <scope>NUCLEOTIDE SEQUENCE [LARGE SCALE GENOMIC DNA]</scope>
    <source>
        <strain evidence="6 7">T3-2 S1-C</strain>
    </source>
</reference>
<organism evidence="6 7">
    <name type="scientific">Ancylomarina longa</name>
    <dbReference type="NCBI Taxonomy" id="2487017"/>
    <lineage>
        <taxon>Bacteria</taxon>
        <taxon>Pseudomonadati</taxon>
        <taxon>Bacteroidota</taxon>
        <taxon>Bacteroidia</taxon>
        <taxon>Marinilabiliales</taxon>
        <taxon>Marinifilaceae</taxon>
        <taxon>Ancylomarina</taxon>
    </lineage>
</organism>
<evidence type="ECO:0000259" key="5">
    <source>
        <dbReference type="SMART" id="SM00704"/>
    </source>
</evidence>
<dbReference type="InterPro" id="IPR042216">
    <property type="entry name" value="MitoNEET_CISD"/>
</dbReference>
<dbReference type="SMART" id="SM00704">
    <property type="entry name" value="ZnF_CDGSH"/>
    <property type="match status" value="1"/>
</dbReference>
<keyword evidence="7" id="KW-1185">Reference proteome</keyword>
<protein>
    <recommendedName>
        <fullName evidence="5">Iron-binding zinc finger CDGSH type domain-containing protein</fullName>
    </recommendedName>
</protein>
<proteinExistence type="predicted"/>
<accession>A0A434AVS8</accession>
<dbReference type="AlphaFoldDB" id="A0A434AVS8"/>
<keyword evidence="2" id="KW-0479">Metal-binding</keyword>
<gene>
    <name evidence="6" type="ORF">DLK05_06990</name>
</gene>
<feature type="domain" description="Iron-binding zinc finger CDGSH type" evidence="5">
    <location>
        <begin position="97"/>
        <end position="146"/>
    </location>
</feature>